<proteinExistence type="predicted"/>
<dbReference type="InParanoid" id="A0A1X7UH59"/>
<name>A0A1X7UH59_AMPQE</name>
<sequence length="203" mass="21845">MSITSVIVDDGWLANDSGIFINGIGNHSNLSNITVKCNGCAALAVTGRYDTHSSHVNIRDVTVTGGNIKIGNVYSHLSVSNVKAMATVYQNYCTDLLVYNCGSNMSITDVVVDHGRVLMIFAGSHFTIRNVIVKTPPNDTYTLQCYSIYINGSSNSSHVKVTGIRAMAISVTKISSNLDVDDVYIDGLFDVSENGNNITQGRI</sequence>
<reference evidence="1" key="1">
    <citation type="submission" date="2017-05" db="UniProtKB">
        <authorList>
            <consortium name="EnsemblMetazoa"/>
        </authorList>
    </citation>
    <scope>IDENTIFICATION</scope>
</reference>
<organism evidence="1">
    <name type="scientific">Amphimedon queenslandica</name>
    <name type="common">Sponge</name>
    <dbReference type="NCBI Taxonomy" id="400682"/>
    <lineage>
        <taxon>Eukaryota</taxon>
        <taxon>Metazoa</taxon>
        <taxon>Porifera</taxon>
        <taxon>Demospongiae</taxon>
        <taxon>Heteroscleromorpha</taxon>
        <taxon>Haplosclerida</taxon>
        <taxon>Niphatidae</taxon>
        <taxon>Amphimedon</taxon>
    </lineage>
</organism>
<dbReference type="AlphaFoldDB" id="A0A1X7UH59"/>
<evidence type="ECO:0008006" key="2">
    <source>
        <dbReference type="Google" id="ProtNLM"/>
    </source>
</evidence>
<protein>
    <recommendedName>
        <fullName evidence="2">Right handed beta helix domain-containing protein</fullName>
    </recommendedName>
</protein>
<accession>A0A1X7UH59</accession>
<evidence type="ECO:0000313" key="1">
    <source>
        <dbReference type="EnsemblMetazoa" id="Aqu2.1.26811_001"/>
    </source>
</evidence>
<dbReference type="EnsemblMetazoa" id="Aqu2.1.26811_001">
    <property type="protein sequence ID" value="Aqu2.1.26811_001"/>
    <property type="gene ID" value="Aqu2.1.26811"/>
</dbReference>